<dbReference type="InterPro" id="IPR004099">
    <property type="entry name" value="Pyr_nucl-diS_OxRdtase_dimer"/>
</dbReference>
<comment type="similarity">
    <text evidence="2">Belongs to the class-I pyridine nucleotide-disulfide oxidoreductase family.</text>
</comment>
<dbReference type="PRINTS" id="PR00368">
    <property type="entry name" value="FADPNR"/>
</dbReference>
<organism evidence="7 8">
    <name type="scientific">Gelidibacter pelagius</name>
    <dbReference type="NCBI Taxonomy" id="2819985"/>
    <lineage>
        <taxon>Bacteria</taxon>
        <taxon>Pseudomonadati</taxon>
        <taxon>Bacteroidota</taxon>
        <taxon>Flavobacteriia</taxon>
        <taxon>Flavobacteriales</taxon>
        <taxon>Flavobacteriaceae</taxon>
        <taxon>Gelidibacter</taxon>
    </lineage>
</organism>
<comment type="caution">
    <text evidence="7">The sequence shown here is derived from an EMBL/GenBank/DDBJ whole genome shotgun (WGS) entry which is preliminary data.</text>
</comment>
<evidence type="ECO:0000259" key="5">
    <source>
        <dbReference type="Pfam" id="PF02852"/>
    </source>
</evidence>
<gene>
    <name evidence="7" type="ORF">J4051_01390</name>
</gene>
<dbReference type="InterPro" id="IPR036188">
    <property type="entry name" value="FAD/NAD-bd_sf"/>
</dbReference>
<evidence type="ECO:0000256" key="4">
    <source>
        <dbReference type="ARBA" id="ARBA00022827"/>
    </source>
</evidence>
<keyword evidence="8" id="KW-1185">Reference proteome</keyword>
<dbReference type="PANTHER" id="PTHR43014:SF5">
    <property type="entry name" value="GLUTATHIONE REDUCTASE (NADPH)"/>
    <property type="match status" value="1"/>
</dbReference>
<dbReference type="PANTHER" id="PTHR43014">
    <property type="entry name" value="MERCURIC REDUCTASE"/>
    <property type="match status" value="1"/>
</dbReference>
<dbReference type="Gene3D" id="3.50.50.60">
    <property type="entry name" value="FAD/NAD(P)-binding domain"/>
    <property type="match status" value="2"/>
</dbReference>
<dbReference type="InterPro" id="IPR016156">
    <property type="entry name" value="FAD/NAD-linked_Rdtase_dimer_sf"/>
</dbReference>
<dbReference type="SUPFAM" id="SSF51905">
    <property type="entry name" value="FAD/NAD(P)-binding domain"/>
    <property type="match status" value="1"/>
</dbReference>
<keyword evidence="4" id="KW-0274">FAD</keyword>
<dbReference type="PRINTS" id="PR00411">
    <property type="entry name" value="PNDRDTASEI"/>
</dbReference>
<name>A0ABS3SNK3_9FLAO</name>
<dbReference type="EMBL" id="JAGEVG010000001">
    <property type="protein sequence ID" value="MBO3096906.1"/>
    <property type="molecule type" value="Genomic_DNA"/>
</dbReference>
<protein>
    <submittedName>
        <fullName evidence="7">NAD(P)/FAD-dependent oxidoreductase</fullName>
    </submittedName>
</protein>
<evidence type="ECO:0000256" key="2">
    <source>
        <dbReference type="ARBA" id="ARBA00007532"/>
    </source>
</evidence>
<sequence>MKNTKNKHYDVFVIGSGIAGQTAAEICREHKLSVAIADNREFGGTCANRGCDSKKILLQFSQLIYHSRNLKDHGVKKLPKLNWKKVQKFKRSFSDPIPPNTEEKLKELGISMYHQSPKFISKNEVEVEGKVVAADHFIIATGNIPRELDIEGKEFLKVSEDVLNFKKVPKSITFIGSGYIAMEFACMLATLGCRVTILERDKTSLAKFDDYLVEKLIAKLESLGVKFIFNADVTGVQKLKKNLKVSYSHDGKSKTFKSRKVINATGRVPAIAALELDKAGIEADKDGIVVNDYLQSKSHPKVYACGDVSNKSPSLTPLSGLQGYIAGNNVVKEKSKTLDVPCVPSTVFTTPNLSSVGYGEEEAKARYKNVKVYQGDCSNWFNAKKENEDTYAYTILVNERTDVIVGAHILSSKANESINVFATAIYNKMTVKEFKRMMLTYPSYSMDFKKMMENKD</sequence>
<evidence type="ECO:0000313" key="8">
    <source>
        <dbReference type="Proteomes" id="UP000681315"/>
    </source>
</evidence>
<proteinExistence type="inferred from homology"/>
<dbReference type="PIRSF" id="PIRSF000350">
    <property type="entry name" value="Mercury_reductase_MerA"/>
    <property type="match status" value="1"/>
</dbReference>
<evidence type="ECO:0000313" key="7">
    <source>
        <dbReference type="EMBL" id="MBO3096906.1"/>
    </source>
</evidence>
<dbReference type="InterPro" id="IPR023753">
    <property type="entry name" value="FAD/NAD-binding_dom"/>
</dbReference>
<dbReference type="Pfam" id="PF07992">
    <property type="entry name" value="Pyr_redox_2"/>
    <property type="match status" value="1"/>
</dbReference>
<comment type="cofactor">
    <cofactor evidence="1">
        <name>FAD</name>
        <dbReference type="ChEBI" id="CHEBI:57692"/>
    </cofactor>
</comment>
<dbReference type="SUPFAM" id="SSF55424">
    <property type="entry name" value="FAD/NAD-linked reductases, dimerisation (C-terminal) domain"/>
    <property type="match status" value="1"/>
</dbReference>
<evidence type="ECO:0000259" key="6">
    <source>
        <dbReference type="Pfam" id="PF07992"/>
    </source>
</evidence>
<keyword evidence="3" id="KW-0285">Flavoprotein</keyword>
<dbReference type="InterPro" id="IPR001100">
    <property type="entry name" value="Pyr_nuc-diS_OxRdtase"/>
</dbReference>
<dbReference type="Pfam" id="PF02852">
    <property type="entry name" value="Pyr_redox_dim"/>
    <property type="match status" value="1"/>
</dbReference>
<accession>A0ABS3SNK3</accession>
<dbReference type="Gene3D" id="3.30.390.30">
    <property type="match status" value="1"/>
</dbReference>
<reference evidence="7 8" key="1">
    <citation type="submission" date="2021-03" db="EMBL/GenBank/DDBJ databases">
        <title>Gelidibacter sp. nov., isolated from costal sediment.</title>
        <authorList>
            <person name="Lun K.-Y."/>
        </authorList>
    </citation>
    <scope>NUCLEOTIDE SEQUENCE [LARGE SCALE GENOMIC DNA]</scope>
    <source>
        <strain evidence="7 8">DF109</strain>
    </source>
</reference>
<dbReference type="Proteomes" id="UP000681315">
    <property type="component" value="Unassembled WGS sequence"/>
</dbReference>
<dbReference type="RefSeq" id="WP_208231828.1">
    <property type="nucleotide sequence ID" value="NZ_JAGEVG010000001.1"/>
</dbReference>
<evidence type="ECO:0000256" key="1">
    <source>
        <dbReference type="ARBA" id="ARBA00001974"/>
    </source>
</evidence>
<feature type="domain" description="Pyridine nucleotide-disulphide oxidoreductase dimerisation" evidence="5">
    <location>
        <begin position="343"/>
        <end position="451"/>
    </location>
</feature>
<feature type="domain" description="FAD/NAD(P)-binding" evidence="6">
    <location>
        <begin position="9"/>
        <end position="320"/>
    </location>
</feature>
<evidence type="ECO:0000256" key="3">
    <source>
        <dbReference type="ARBA" id="ARBA00022630"/>
    </source>
</evidence>